<evidence type="ECO:0000313" key="22">
    <source>
        <dbReference type="EMBL" id="KAJ5408187.1"/>
    </source>
</evidence>
<accession>A0A9W9W8C5</accession>
<evidence type="ECO:0000256" key="14">
    <source>
        <dbReference type="ARBA" id="ARBA00023128"/>
    </source>
</evidence>
<dbReference type="PROSITE" id="PS51808">
    <property type="entry name" value="CHCH"/>
    <property type="match status" value="1"/>
</dbReference>
<evidence type="ECO:0000256" key="16">
    <source>
        <dbReference type="ARBA" id="ARBA00023157"/>
    </source>
</evidence>
<evidence type="ECO:0000256" key="19">
    <source>
        <dbReference type="ARBA" id="ARBA00033150"/>
    </source>
</evidence>
<gene>
    <name evidence="22" type="ORF">N7509_002070</name>
</gene>
<proteinExistence type="predicted"/>
<dbReference type="Proteomes" id="UP001147747">
    <property type="component" value="Unassembled WGS sequence"/>
</dbReference>
<feature type="region of interest" description="Disordered" evidence="20">
    <location>
        <begin position="14"/>
        <end position="57"/>
    </location>
</feature>
<reference evidence="22" key="2">
    <citation type="journal article" date="2023" name="IMA Fungus">
        <title>Comparative genomic study of the Penicillium genus elucidates a diverse pangenome and 15 lateral gene transfer events.</title>
        <authorList>
            <person name="Petersen C."/>
            <person name="Sorensen T."/>
            <person name="Nielsen M.R."/>
            <person name="Sondergaard T.E."/>
            <person name="Sorensen J.L."/>
            <person name="Fitzpatrick D.A."/>
            <person name="Frisvad J.C."/>
            <person name="Nielsen K.L."/>
        </authorList>
    </citation>
    <scope>NUCLEOTIDE SEQUENCE</scope>
    <source>
        <strain evidence="22">IBT 29677</strain>
    </source>
</reference>
<evidence type="ECO:0000256" key="12">
    <source>
        <dbReference type="ARBA" id="ARBA00023002"/>
    </source>
</evidence>
<keyword evidence="13" id="KW-0811">Translocation</keyword>
<feature type="compositionally biased region" description="Polar residues" evidence="20">
    <location>
        <begin position="24"/>
        <end position="38"/>
    </location>
</feature>
<evidence type="ECO:0000259" key="21">
    <source>
        <dbReference type="Pfam" id="PF06747"/>
    </source>
</evidence>
<evidence type="ECO:0000256" key="15">
    <source>
        <dbReference type="ARBA" id="ARBA00023136"/>
    </source>
</evidence>
<dbReference type="PANTHER" id="PTHR21622:SF0">
    <property type="entry name" value="COILED-COIL-HELIX-COILED-COIL-HELIX DOMAIN CONTAINING 4"/>
    <property type="match status" value="1"/>
</dbReference>
<keyword evidence="9" id="KW-0809">Transit peptide</keyword>
<keyword evidence="5" id="KW-0813">Transport</keyword>
<keyword evidence="10" id="KW-0735">Signal-anchor</keyword>
<keyword evidence="11" id="KW-1133">Transmembrane helix</keyword>
<evidence type="ECO:0000313" key="23">
    <source>
        <dbReference type="Proteomes" id="UP001147747"/>
    </source>
</evidence>
<dbReference type="FunFam" id="1.10.287.2900:FF:000002">
    <property type="entry name" value="Mitochondrial intermembrane space import and assembly protein"/>
    <property type="match status" value="1"/>
</dbReference>
<dbReference type="InterPro" id="IPR039289">
    <property type="entry name" value="CHCHD4"/>
</dbReference>
<evidence type="ECO:0000256" key="20">
    <source>
        <dbReference type="SAM" id="MobiDB-lite"/>
    </source>
</evidence>
<dbReference type="GO" id="GO:0045041">
    <property type="term" value="P:protein import into mitochondrial intermembrane space"/>
    <property type="evidence" value="ECO:0007669"/>
    <property type="project" value="InterPro"/>
</dbReference>
<keyword evidence="8" id="KW-0653">Protein transport</keyword>
<comment type="cofactor">
    <cofactor evidence="1">
        <name>Zn(2+)</name>
        <dbReference type="ChEBI" id="CHEBI:29105"/>
    </cofactor>
</comment>
<dbReference type="Gene3D" id="1.10.287.2900">
    <property type="match status" value="1"/>
</dbReference>
<evidence type="ECO:0000256" key="11">
    <source>
        <dbReference type="ARBA" id="ARBA00022989"/>
    </source>
</evidence>
<sequence length="337" mass="35746">MAWKDVAAAGANVTGARLARPPTSGRNPEIHSSSTNFSVPLPPPAPSLPASSGGASRSQFTSHSLHLIMFRPAVRALARAPIAAPCGPASRRLISTGPTKSRSWKNTVLRLGLAGGAIYYYNTSSAFSKEPQFSILAKTQQDNANASSETLDSITPKIREERAAARKASVNPEELEKEAGQEAAFNPETGEINWDCPCLGGMAHGPCGEEFKAAFSCFVYSEEEPKGIDCIEKFQGMQNCFRAHPDVYGAELEDEEAEAAEAGAPAPPASSEQPPAAAADIDAASQNENKHYSAQEANAEVKAVEAEKVDVTEPEVLVPKAAHDAETKNQEAQKTEN</sequence>
<feature type="region of interest" description="Disordered" evidence="20">
    <location>
        <begin position="253"/>
        <end position="337"/>
    </location>
</feature>
<evidence type="ECO:0000256" key="2">
    <source>
        <dbReference type="ARBA" id="ARBA00001973"/>
    </source>
</evidence>
<evidence type="ECO:0000256" key="9">
    <source>
        <dbReference type="ARBA" id="ARBA00022946"/>
    </source>
</evidence>
<keyword evidence="23" id="KW-1185">Reference proteome</keyword>
<feature type="compositionally biased region" description="Basic and acidic residues" evidence="20">
    <location>
        <begin position="321"/>
        <end position="337"/>
    </location>
</feature>
<dbReference type="InterPro" id="IPR010625">
    <property type="entry name" value="CHCH"/>
</dbReference>
<evidence type="ECO:0000256" key="17">
    <source>
        <dbReference type="ARBA" id="ARBA00023284"/>
    </source>
</evidence>
<dbReference type="OrthoDB" id="7481291at2759"/>
<protein>
    <recommendedName>
        <fullName evidence="4">Mitochondrial intermembrane space import and assembly protein 40</fullName>
    </recommendedName>
    <alternativeName>
        <fullName evidence="19">Mitochondrial import inner membrane translocase TIM40</fullName>
    </alternativeName>
</protein>
<dbReference type="EMBL" id="JAPZBU010000004">
    <property type="protein sequence ID" value="KAJ5408187.1"/>
    <property type="molecule type" value="Genomic_DNA"/>
</dbReference>
<dbReference type="PANTHER" id="PTHR21622">
    <property type="entry name" value="COILED-COIL-HELIX-COILED-COIL-HELIX DOMAIN CONTAINING 4"/>
    <property type="match status" value="1"/>
</dbReference>
<comment type="cofactor">
    <cofactor evidence="2">
        <name>Cu(2+)</name>
        <dbReference type="ChEBI" id="CHEBI:29036"/>
    </cofactor>
</comment>
<evidence type="ECO:0000256" key="18">
    <source>
        <dbReference type="ARBA" id="ARBA00024980"/>
    </source>
</evidence>
<feature type="compositionally biased region" description="Low complexity" evidence="20">
    <location>
        <begin position="260"/>
        <end position="284"/>
    </location>
</feature>
<reference evidence="22" key="1">
    <citation type="submission" date="2022-12" db="EMBL/GenBank/DDBJ databases">
        <authorList>
            <person name="Petersen C."/>
        </authorList>
    </citation>
    <scope>NUCLEOTIDE SEQUENCE</scope>
    <source>
        <strain evidence="22">IBT 29677</strain>
    </source>
</reference>
<dbReference type="AlphaFoldDB" id="A0A9W9W8C5"/>
<comment type="function">
    <text evidence="18">Required for the import and folding of small cysteine-containing proteins (small Tim) in the mitochondrial intermembrane space (IMS). Forms a redox cycle with ERV1 that involves a disulfide relay system. Precursor proteins to be imported into the IMS are translocated in their reduced form into the mitochondria. The oxidized form of MIA40 forms a transient intermolecular disulfide bridge with the reduced precursor protein, resulting in oxidation of the precursor protein that now contains an intramolecular disulfide bond and is able to undergo folding in the IMS.</text>
</comment>
<dbReference type="Pfam" id="PF06747">
    <property type="entry name" value="CHCH"/>
    <property type="match status" value="1"/>
</dbReference>
<keyword evidence="7" id="KW-0999">Mitochondrion inner membrane</keyword>
<feature type="domain" description="CHCH" evidence="21">
    <location>
        <begin position="207"/>
        <end position="242"/>
    </location>
</feature>
<organism evidence="22 23">
    <name type="scientific">Penicillium cosmopolitanum</name>
    <dbReference type="NCBI Taxonomy" id="1131564"/>
    <lineage>
        <taxon>Eukaryota</taxon>
        <taxon>Fungi</taxon>
        <taxon>Dikarya</taxon>
        <taxon>Ascomycota</taxon>
        <taxon>Pezizomycotina</taxon>
        <taxon>Eurotiomycetes</taxon>
        <taxon>Eurotiomycetidae</taxon>
        <taxon>Eurotiales</taxon>
        <taxon>Aspergillaceae</taxon>
        <taxon>Penicillium</taxon>
    </lineage>
</organism>
<evidence type="ECO:0000256" key="4">
    <source>
        <dbReference type="ARBA" id="ARBA00013714"/>
    </source>
</evidence>
<keyword evidence="16" id="KW-1015">Disulfide bond</keyword>
<comment type="caution">
    <text evidence="22">The sequence shown here is derived from an EMBL/GenBank/DDBJ whole genome shotgun (WGS) entry which is preliminary data.</text>
</comment>
<evidence type="ECO:0000256" key="5">
    <source>
        <dbReference type="ARBA" id="ARBA00022448"/>
    </source>
</evidence>
<comment type="subcellular location">
    <subcellularLocation>
        <location evidence="3">Mitochondrion inner membrane</location>
        <topology evidence="3">Single-pass type II membrane protein</topology>
        <orientation evidence="3">Intermembrane side</orientation>
    </subcellularLocation>
</comment>
<feature type="compositionally biased region" description="Basic and acidic residues" evidence="20">
    <location>
        <begin position="302"/>
        <end position="311"/>
    </location>
</feature>
<dbReference type="GO" id="GO:0015035">
    <property type="term" value="F:protein-disulfide reductase activity"/>
    <property type="evidence" value="ECO:0007669"/>
    <property type="project" value="InterPro"/>
</dbReference>
<dbReference type="GeneID" id="81365687"/>
<keyword evidence="12" id="KW-0560">Oxidoreductase</keyword>
<keyword evidence="6" id="KW-0812">Transmembrane</keyword>
<evidence type="ECO:0000256" key="13">
    <source>
        <dbReference type="ARBA" id="ARBA00023010"/>
    </source>
</evidence>
<dbReference type="RefSeq" id="XP_056492502.1">
    <property type="nucleotide sequence ID" value="XM_056626707.1"/>
</dbReference>
<keyword evidence="14" id="KW-0496">Mitochondrion</keyword>
<dbReference type="GO" id="GO:0005758">
    <property type="term" value="C:mitochondrial intermembrane space"/>
    <property type="evidence" value="ECO:0007669"/>
    <property type="project" value="TreeGrafter"/>
</dbReference>
<evidence type="ECO:0000256" key="8">
    <source>
        <dbReference type="ARBA" id="ARBA00022927"/>
    </source>
</evidence>
<evidence type="ECO:0000256" key="3">
    <source>
        <dbReference type="ARBA" id="ARBA00004164"/>
    </source>
</evidence>
<name>A0A9W9W8C5_9EURO</name>
<keyword evidence="17" id="KW-0676">Redox-active center</keyword>
<keyword evidence="15" id="KW-0472">Membrane</keyword>
<dbReference type="GO" id="GO:0005743">
    <property type="term" value="C:mitochondrial inner membrane"/>
    <property type="evidence" value="ECO:0007669"/>
    <property type="project" value="UniProtKB-SubCell"/>
</dbReference>
<evidence type="ECO:0000256" key="10">
    <source>
        <dbReference type="ARBA" id="ARBA00022968"/>
    </source>
</evidence>
<evidence type="ECO:0000256" key="1">
    <source>
        <dbReference type="ARBA" id="ARBA00001947"/>
    </source>
</evidence>
<evidence type="ECO:0000256" key="6">
    <source>
        <dbReference type="ARBA" id="ARBA00022692"/>
    </source>
</evidence>
<evidence type="ECO:0000256" key="7">
    <source>
        <dbReference type="ARBA" id="ARBA00022792"/>
    </source>
</evidence>